<organism evidence="1 2">
    <name type="scientific">Melia azedarach</name>
    <name type="common">Chinaberry tree</name>
    <dbReference type="NCBI Taxonomy" id="155640"/>
    <lineage>
        <taxon>Eukaryota</taxon>
        <taxon>Viridiplantae</taxon>
        <taxon>Streptophyta</taxon>
        <taxon>Embryophyta</taxon>
        <taxon>Tracheophyta</taxon>
        <taxon>Spermatophyta</taxon>
        <taxon>Magnoliopsida</taxon>
        <taxon>eudicotyledons</taxon>
        <taxon>Gunneridae</taxon>
        <taxon>Pentapetalae</taxon>
        <taxon>rosids</taxon>
        <taxon>malvids</taxon>
        <taxon>Sapindales</taxon>
        <taxon>Meliaceae</taxon>
        <taxon>Melia</taxon>
    </lineage>
</organism>
<sequence>MDMKKNGVDVSSFLLVEESADSEVDSLTCEMCRHDLVMAGDEDDAESCSCDTSDIHAGVLQKGFDYDEDEDEDFSDVDYGDEYNEVDQLQLNCKSCKMWWSDAARLGYMSTQQQQQQQQRGEEEYSSWDGINISRKVKDEMEDRLFWETCMAVGYP</sequence>
<name>A0ACC1YG00_MELAZ</name>
<protein>
    <submittedName>
        <fullName evidence="1">Uncharacterized protein</fullName>
    </submittedName>
</protein>
<dbReference type="EMBL" id="CM051396">
    <property type="protein sequence ID" value="KAJ4722274.1"/>
    <property type="molecule type" value="Genomic_DNA"/>
</dbReference>
<accession>A0ACC1YG00</accession>
<proteinExistence type="predicted"/>
<reference evidence="1 2" key="1">
    <citation type="journal article" date="2023" name="Science">
        <title>Complex scaffold remodeling in plant triterpene biosynthesis.</title>
        <authorList>
            <person name="De La Pena R."/>
            <person name="Hodgson H."/>
            <person name="Liu J.C."/>
            <person name="Stephenson M.J."/>
            <person name="Martin A.C."/>
            <person name="Owen C."/>
            <person name="Harkess A."/>
            <person name="Leebens-Mack J."/>
            <person name="Jimenez L.E."/>
            <person name="Osbourn A."/>
            <person name="Sattely E.S."/>
        </authorList>
    </citation>
    <scope>NUCLEOTIDE SEQUENCE [LARGE SCALE GENOMIC DNA]</scope>
    <source>
        <strain evidence="2">cv. JPN11</strain>
        <tissue evidence="1">Leaf</tissue>
    </source>
</reference>
<comment type="caution">
    <text evidence="1">The sequence shown here is derived from an EMBL/GenBank/DDBJ whole genome shotgun (WGS) entry which is preliminary data.</text>
</comment>
<gene>
    <name evidence="1" type="ORF">OWV82_005799</name>
</gene>
<keyword evidence="2" id="KW-1185">Reference proteome</keyword>
<evidence type="ECO:0000313" key="1">
    <source>
        <dbReference type="EMBL" id="KAJ4722274.1"/>
    </source>
</evidence>
<evidence type="ECO:0000313" key="2">
    <source>
        <dbReference type="Proteomes" id="UP001164539"/>
    </source>
</evidence>
<dbReference type="Proteomes" id="UP001164539">
    <property type="component" value="Chromosome 3"/>
</dbReference>